<proteinExistence type="predicted"/>
<sequence length="413" mass="47974">MSDIANNTDNVPAWVEAKLFENVLKENVENFKEIKEFKAYAGLAPGENYSTIMTRIEILIELEDSSTDTKFFMLKTEHESKLYKELVEGMDCFGQEPKVYEQLIPAFEKLYHNVGQHIKFGAKYYKLPTAKGHLLLEDLCRRGFKNANRLDCLDMKHAKMTLKKLAQWHAASAVHKENIGSYGEIYKTATYHDIGRKGMSVFFEGMIKYLLKCLHLYDNPELYKEKVEKLLNIIMDEIFKAVKIDENDFNVLNHADLWTNNIMFQYSPDGELMDTYFVDYAFPKYGSPAQDLLYFIISSLQVDIKIKQFDHLIQYYHENLVENLQLLKYTKKVPSLKDIHIMLHKYGIWGFATAVGVMAVALVDSSEMSTFDNFLGETNDGDTFKLLMFTNKRYHKHMNAVLPWLLNRGALDF</sequence>
<dbReference type="STRING" id="7375.A0A0L0BNQ4"/>
<dbReference type="Pfam" id="PF02958">
    <property type="entry name" value="EcKL"/>
    <property type="match status" value="1"/>
</dbReference>
<dbReference type="PANTHER" id="PTHR11012">
    <property type="entry name" value="PROTEIN KINASE-LIKE DOMAIN-CONTAINING"/>
    <property type="match status" value="1"/>
</dbReference>
<organism evidence="2 3">
    <name type="scientific">Lucilia cuprina</name>
    <name type="common">Green bottle fly</name>
    <name type="synonym">Australian sheep blowfly</name>
    <dbReference type="NCBI Taxonomy" id="7375"/>
    <lineage>
        <taxon>Eukaryota</taxon>
        <taxon>Metazoa</taxon>
        <taxon>Ecdysozoa</taxon>
        <taxon>Arthropoda</taxon>
        <taxon>Hexapoda</taxon>
        <taxon>Insecta</taxon>
        <taxon>Pterygota</taxon>
        <taxon>Neoptera</taxon>
        <taxon>Endopterygota</taxon>
        <taxon>Diptera</taxon>
        <taxon>Brachycera</taxon>
        <taxon>Muscomorpha</taxon>
        <taxon>Oestroidea</taxon>
        <taxon>Calliphoridae</taxon>
        <taxon>Luciliinae</taxon>
        <taxon>Lucilia</taxon>
    </lineage>
</organism>
<dbReference type="InterPro" id="IPR015897">
    <property type="entry name" value="CHK_kinase-like"/>
</dbReference>
<dbReference type="Gene3D" id="3.90.1200.10">
    <property type="match status" value="1"/>
</dbReference>
<dbReference type="OrthoDB" id="191037at2759"/>
<dbReference type="InterPro" id="IPR004119">
    <property type="entry name" value="EcKL"/>
</dbReference>
<dbReference type="SMART" id="SM00587">
    <property type="entry name" value="CHK"/>
    <property type="match status" value="1"/>
</dbReference>
<comment type="caution">
    <text evidence="2">The sequence shown here is derived from an EMBL/GenBank/DDBJ whole genome shotgun (WGS) entry which is preliminary data.</text>
</comment>
<keyword evidence="3" id="KW-1185">Reference proteome</keyword>
<reference evidence="2 3" key="1">
    <citation type="journal article" date="2015" name="Nat. Commun.">
        <title>Lucilia cuprina genome unlocks parasitic fly biology to underpin future interventions.</title>
        <authorList>
            <person name="Anstead C.A."/>
            <person name="Korhonen P.K."/>
            <person name="Young N.D."/>
            <person name="Hall R.S."/>
            <person name="Jex A.R."/>
            <person name="Murali S.C."/>
            <person name="Hughes D.S."/>
            <person name="Lee S.F."/>
            <person name="Perry T."/>
            <person name="Stroehlein A.J."/>
            <person name="Ansell B.R."/>
            <person name="Breugelmans B."/>
            <person name="Hofmann A."/>
            <person name="Qu J."/>
            <person name="Dugan S."/>
            <person name="Lee S.L."/>
            <person name="Chao H."/>
            <person name="Dinh H."/>
            <person name="Han Y."/>
            <person name="Doddapaneni H.V."/>
            <person name="Worley K.C."/>
            <person name="Muzny D.M."/>
            <person name="Ioannidis P."/>
            <person name="Waterhouse R.M."/>
            <person name="Zdobnov E.M."/>
            <person name="James P.J."/>
            <person name="Bagnall N.H."/>
            <person name="Kotze A.C."/>
            <person name="Gibbs R.A."/>
            <person name="Richards S."/>
            <person name="Batterham P."/>
            <person name="Gasser R.B."/>
        </authorList>
    </citation>
    <scope>NUCLEOTIDE SEQUENCE [LARGE SCALE GENOMIC DNA]</scope>
    <source>
        <strain evidence="2 3">LS</strain>
        <tissue evidence="2">Full body</tissue>
    </source>
</reference>
<evidence type="ECO:0000259" key="1">
    <source>
        <dbReference type="SMART" id="SM00587"/>
    </source>
</evidence>
<evidence type="ECO:0000313" key="3">
    <source>
        <dbReference type="Proteomes" id="UP000037069"/>
    </source>
</evidence>
<dbReference type="SUPFAM" id="SSF56112">
    <property type="entry name" value="Protein kinase-like (PK-like)"/>
    <property type="match status" value="1"/>
</dbReference>
<protein>
    <recommendedName>
        <fullName evidence="1">CHK kinase-like domain-containing protein</fullName>
    </recommendedName>
</protein>
<accession>A0A0L0BNQ4</accession>
<evidence type="ECO:0000313" key="2">
    <source>
        <dbReference type="EMBL" id="KNC21588.1"/>
    </source>
</evidence>
<dbReference type="InterPro" id="IPR011009">
    <property type="entry name" value="Kinase-like_dom_sf"/>
</dbReference>
<gene>
    <name evidence="2" type="ORF">FF38_05895</name>
</gene>
<dbReference type="PANTHER" id="PTHR11012:SF6">
    <property type="entry name" value="CHK DOMAIN OV1-RELATED"/>
    <property type="match status" value="1"/>
</dbReference>
<name>A0A0L0BNQ4_LUCCU</name>
<dbReference type="Proteomes" id="UP000037069">
    <property type="component" value="Unassembled WGS sequence"/>
</dbReference>
<dbReference type="OMA" id="MECARTY"/>
<dbReference type="AlphaFoldDB" id="A0A0L0BNQ4"/>
<feature type="domain" description="CHK kinase-like" evidence="1">
    <location>
        <begin position="134"/>
        <end position="326"/>
    </location>
</feature>
<dbReference type="EMBL" id="JRES01001600">
    <property type="protein sequence ID" value="KNC21588.1"/>
    <property type="molecule type" value="Genomic_DNA"/>
</dbReference>